<feature type="transmembrane region" description="Helical" evidence="8">
    <location>
        <begin position="159"/>
        <end position="179"/>
    </location>
</feature>
<keyword evidence="6" id="KW-0325">Glycoprotein</keyword>
<dbReference type="GO" id="GO:0030672">
    <property type="term" value="C:synaptic vesicle membrane"/>
    <property type="evidence" value="ECO:0007669"/>
    <property type="project" value="TreeGrafter"/>
</dbReference>
<reference evidence="10" key="1">
    <citation type="submission" date="2020-03" db="EMBL/GenBank/DDBJ databases">
        <title>Transcriptomic Profiling of the Digestive Tract of the Rat Flea, Xenopsylla cheopis, Following Blood Feeding and Infection with Yersinia pestis.</title>
        <authorList>
            <person name="Bland D.M."/>
            <person name="Martens C.A."/>
            <person name="Virtaneva K."/>
            <person name="Kanakabandi K."/>
            <person name="Long D."/>
            <person name="Rosenke R."/>
            <person name="Saturday G.A."/>
            <person name="Hoyt F.H."/>
            <person name="Bruno D.P."/>
            <person name="Ribeiro J.M.C."/>
            <person name="Hinnebusch J."/>
        </authorList>
    </citation>
    <scope>NUCLEOTIDE SEQUENCE</scope>
</reference>
<keyword evidence="4 8" id="KW-1133">Transmembrane helix</keyword>
<feature type="domain" description="MARVEL" evidence="9">
    <location>
        <begin position="7"/>
        <end position="183"/>
    </location>
</feature>
<evidence type="ECO:0000259" key="9">
    <source>
        <dbReference type="PROSITE" id="PS51225"/>
    </source>
</evidence>
<dbReference type="PROSITE" id="PS51225">
    <property type="entry name" value="MARVEL"/>
    <property type="match status" value="1"/>
</dbReference>
<keyword evidence="3 7" id="KW-0812">Transmembrane</keyword>
<dbReference type="InterPro" id="IPR008253">
    <property type="entry name" value="Marvel"/>
</dbReference>
<feature type="transmembrane region" description="Helical" evidence="8">
    <location>
        <begin position="109"/>
        <end position="130"/>
    </location>
</feature>
<feature type="transmembrane region" description="Helical" evidence="8">
    <location>
        <begin position="75"/>
        <end position="97"/>
    </location>
</feature>
<evidence type="ECO:0000256" key="1">
    <source>
        <dbReference type="ARBA" id="ARBA00004141"/>
    </source>
</evidence>
<dbReference type="EMBL" id="GIIL01004821">
    <property type="protein sequence ID" value="NOV48547.1"/>
    <property type="molecule type" value="Transcribed_RNA"/>
</dbReference>
<evidence type="ECO:0000256" key="2">
    <source>
        <dbReference type="ARBA" id="ARBA00006476"/>
    </source>
</evidence>
<feature type="transmembrane region" description="Helical" evidence="8">
    <location>
        <begin position="20"/>
        <end position="40"/>
    </location>
</feature>
<evidence type="ECO:0000256" key="8">
    <source>
        <dbReference type="SAM" id="Phobius"/>
    </source>
</evidence>
<dbReference type="Pfam" id="PF01284">
    <property type="entry name" value="MARVEL"/>
    <property type="match status" value="1"/>
</dbReference>
<protein>
    <submittedName>
        <fullName evidence="10">Putative conserved plasma membrane protein</fullName>
    </submittedName>
</protein>
<dbReference type="AlphaFoldDB" id="A0A6M2DV21"/>
<dbReference type="PANTHER" id="PTHR10306:SF17">
    <property type="entry name" value="MARVEL DOMAIN-CONTAINING PROTEIN"/>
    <property type="match status" value="1"/>
</dbReference>
<evidence type="ECO:0000313" key="10">
    <source>
        <dbReference type="EMBL" id="NOV48547.1"/>
    </source>
</evidence>
<proteinExistence type="inferred from homology"/>
<evidence type="ECO:0000256" key="6">
    <source>
        <dbReference type="ARBA" id="ARBA00023180"/>
    </source>
</evidence>
<evidence type="ECO:0000256" key="7">
    <source>
        <dbReference type="PROSITE-ProRule" id="PRU00581"/>
    </source>
</evidence>
<name>A0A6M2DV21_XENCH</name>
<accession>A0A6M2DV21</accession>
<comment type="similarity">
    <text evidence="2">Belongs to the synaptophysin/synaptobrevin family.</text>
</comment>
<evidence type="ECO:0000256" key="3">
    <source>
        <dbReference type="ARBA" id="ARBA00022692"/>
    </source>
</evidence>
<evidence type="ECO:0000256" key="4">
    <source>
        <dbReference type="ARBA" id="ARBA00022989"/>
    </source>
</evidence>
<dbReference type="InterPro" id="IPR001285">
    <property type="entry name" value="Synaptophysin/porin"/>
</dbReference>
<keyword evidence="5 7" id="KW-0472">Membrane</keyword>
<sequence>MNYNLSVFQEPRGVMRIIQFIFSICAFATISGYSSAYKYICDNKQYNETIEYPFRIDLPTGQENSSGDLSSDAQFFVATGVLSFLYCIFVVLLYVVCDELYKQNTQIPLLDFGLTVVLAVFWLSGSAAWANGLNGLKLITNLEDKCTITAPLNFSTLNISVILGFLNFFLWASDLWFLYKETTWFQIKQSTSGPITPTV</sequence>
<organism evidence="10">
    <name type="scientific">Xenopsylla cheopis</name>
    <name type="common">Oriental rat flea</name>
    <name type="synonym">Pulex cheopis</name>
    <dbReference type="NCBI Taxonomy" id="163159"/>
    <lineage>
        <taxon>Eukaryota</taxon>
        <taxon>Metazoa</taxon>
        <taxon>Ecdysozoa</taxon>
        <taxon>Arthropoda</taxon>
        <taxon>Hexapoda</taxon>
        <taxon>Insecta</taxon>
        <taxon>Pterygota</taxon>
        <taxon>Neoptera</taxon>
        <taxon>Endopterygota</taxon>
        <taxon>Siphonaptera</taxon>
        <taxon>Pulicidae</taxon>
        <taxon>Xenopsyllinae</taxon>
        <taxon>Xenopsylla</taxon>
    </lineage>
</organism>
<dbReference type="PANTHER" id="PTHR10306">
    <property type="entry name" value="SYNAPTOPHYSIN"/>
    <property type="match status" value="1"/>
</dbReference>
<evidence type="ECO:0000256" key="5">
    <source>
        <dbReference type="ARBA" id="ARBA00023136"/>
    </source>
</evidence>
<comment type="subcellular location">
    <subcellularLocation>
        <location evidence="1">Membrane</location>
        <topology evidence="1">Multi-pass membrane protein</topology>
    </subcellularLocation>
</comment>